<sequence length="371" mass="41234">MPDASQAICIDSEEEAPAPPKKRKHVVQTAPQPVIVSCIDLDDEDKSDKVKHTKCNADAVCLSSDEEAPAIVIPQKPQTALHTLHTVPKEALCEDAVADEFERRAQDLADAALRNLSPAARAARMVKVKHSILLRLRQAAAECRQSEPITQPDPPACPPPPPEEPSEAQGNDAIALSAQKQQLQDWVERNQQRLQQSLVQGEQQRLEGEMQRQAAERDRLAEREKRKALWSTGASEGFGAGDGRLTANGWESSHFHSTKERLKFLRLMGGQKFVDAAQNLEGELDDEKVFELIAGEWVEAKEDDEEEEDFDIRQDAATVELLAGQWVDVHDAKEPNVHETECAERAQDLERQYLEGMSRQLGSKRLGLGAQ</sequence>
<comment type="caution">
    <text evidence="2">The sequence shown here is derived from an EMBL/GenBank/DDBJ whole genome shotgun (WGS) entry which is preliminary data.</text>
</comment>
<protein>
    <submittedName>
        <fullName evidence="2">Calcium-dependent protein kinase 28</fullName>
    </submittedName>
</protein>
<dbReference type="PANTHER" id="PTHR22175:SF0">
    <property type="entry name" value="SMALL ACIDIC PROTEIN"/>
    <property type="match status" value="1"/>
</dbReference>
<feature type="compositionally biased region" description="Basic and acidic residues" evidence="1">
    <location>
        <begin position="204"/>
        <end position="227"/>
    </location>
</feature>
<gene>
    <name evidence="2" type="ORF">SCF082_LOCUS9990</name>
</gene>
<keyword evidence="3" id="KW-1185">Reference proteome</keyword>
<dbReference type="InterPro" id="IPR026714">
    <property type="entry name" value="SMAP"/>
</dbReference>
<dbReference type="EMBL" id="CAXAMM010005814">
    <property type="protein sequence ID" value="CAK9008727.1"/>
    <property type="molecule type" value="Genomic_DNA"/>
</dbReference>
<dbReference type="PANTHER" id="PTHR22175">
    <property type="entry name" value="SMALL ACIDIC PROTEIN-RELATED"/>
    <property type="match status" value="1"/>
</dbReference>
<reference evidence="2 3" key="1">
    <citation type="submission" date="2024-02" db="EMBL/GenBank/DDBJ databases">
        <authorList>
            <person name="Chen Y."/>
            <person name="Shah S."/>
            <person name="Dougan E. K."/>
            <person name="Thang M."/>
            <person name="Chan C."/>
        </authorList>
    </citation>
    <scope>NUCLEOTIDE SEQUENCE [LARGE SCALE GENOMIC DNA]</scope>
</reference>
<proteinExistence type="predicted"/>
<dbReference type="Proteomes" id="UP001642464">
    <property type="component" value="Unassembled WGS sequence"/>
</dbReference>
<feature type="region of interest" description="Disordered" evidence="1">
    <location>
        <begin position="201"/>
        <end position="228"/>
    </location>
</feature>
<feature type="region of interest" description="Disordered" evidence="1">
    <location>
        <begin position="1"/>
        <end position="27"/>
    </location>
</feature>
<evidence type="ECO:0000256" key="1">
    <source>
        <dbReference type="SAM" id="MobiDB-lite"/>
    </source>
</evidence>
<accession>A0ABP0J2Y6</accession>
<keyword evidence="2" id="KW-0808">Transferase</keyword>
<feature type="region of interest" description="Disordered" evidence="1">
    <location>
        <begin position="143"/>
        <end position="169"/>
    </location>
</feature>
<evidence type="ECO:0000313" key="2">
    <source>
        <dbReference type="EMBL" id="CAK9008727.1"/>
    </source>
</evidence>
<feature type="compositionally biased region" description="Pro residues" evidence="1">
    <location>
        <begin position="151"/>
        <end position="163"/>
    </location>
</feature>
<name>A0ABP0J2Y6_9DINO</name>
<organism evidence="2 3">
    <name type="scientific">Durusdinium trenchii</name>
    <dbReference type="NCBI Taxonomy" id="1381693"/>
    <lineage>
        <taxon>Eukaryota</taxon>
        <taxon>Sar</taxon>
        <taxon>Alveolata</taxon>
        <taxon>Dinophyceae</taxon>
        <taxon>Suessiales</taxon>
        <taxon>Symbiodiniaceae</taxon>
        <taxon>Durusdinium</taxon>
    </lineage>
</organism>
<evidence type="ECO:0000313" key="3">
    <source>
        <dbReference type="Proteomes" id="UP001642464"/>
    </source>
</evidence>
<dbReference type="GO" id="GO:0016301">
    <property type="term" value="F:kinase activity"/>
    <property type="evidence" value="ECO:0007669"/>
    <property type="project" value="UniProtKB-KW"/>
</dbReference>
<keyword evidence="2" id="KW-0418">Kinase</keyword>